<dbReference type="Gene3D" id="3.40.630.30">
    <property type="match status" value="1"/>
</dbReference>
<proteinExistence type="predicted"/>
<dbReference type="InterPro" id="IPR016181">
    <property type="entry name" value="Acyl_CoA_acyltransferase"/>
</dbReference>
<comment type="caution">
    <text evidence="2">The sequence shown here is derived from an EMBL/GenBank/DDBJ whole genome shotgun (WGS) entry which is preliminary data.</text>
</comment>
<evidence type="ECO:0000313" key="3">
    <source>
        <dbReference type="Proteomes" id="UP000291189"/>
    </source>
</evidence>
<dbReference type="InterPro" id="IPR000182">
    <property type="entry name" value="GNAT_dom"/>
</dbReference>
<dbReference type="PROSITE" id="PS51186">
    <property type="entry name" value="GNAT"/>
    <property type="match status" value="1"/>
</dbReference>
<dbReference type="OrthoDB" id="3239945at2"/>
<organism evidence="2 3">
    <name type="scientific">Nocardioides iriomotensis</name>
    <dbReference type="NCBI Taxonomy" id="715784"/>
    <lineage>
        <taxon>Bacteria</taxon>
        <taxon>Bacillati</taxon>
        <taxon>Actinomycetota</taxon>
        <taxon>Actinomycetes</taxon>
        <taxon>Propionibacteriales</taxon>
        <taxon>Nocardioidaceae</taxon>
        <taxon>Nocardioides</taxon>
    </lineage>
</organism>
<accession>A0A4Q5IVQ0</accession>
<dbReference type="EMBL" id="SDPU01000034">
    <property type="protein sequence ID" value="RYU09933.1"/>
    <property type="molecule type" value="Genomic_DNA"/>
</dbReference>
<reference evidence="2 3" key="1">
    <citation type="submission" date="2019-01" db="EMBL/GenBank/DDBJ databases">
        <title>Nocardioides guangzhouensis sp. nov., an actinobacterium isolated from soil.</title>
        <authorList>
            <person name="Fu Y."/>
            <person name="Cai Y."/>
            <person name="Lin Z."/>
            <person name="Chen P."/>
        </authorList>
    </citation>
    <scope>NUCLEOTIDE SEQUENCE [LARGE SCALE GENOMIC DNA]</scope>
    <source>
        <strain evidence="2 3">NBRC 105384</strain>
    </source>
</reference>
<name>A0A4Q5IVQ0_9ACTN</name>
<keyword evidence="3" id="KW-1185">Reference proteome</keyword>
<gene>
    <name evidence="2" type="ORF">ETU37_19035</name>
</gene>
<dbReference type="GO" id="GO:0016747">
    <property type="term" value="F:acyltransferase activity, transferring groups other than amino-acyl groups"/>
    <property type="evidence" value="ECO:0007669"/>
    <property type="project" value="InterPro"/>
</dbReference>
<feature type="domain" description="N-acetyltransferase" evidence="1">
    <location>
        <begin position="5"/>
        <end position="191"/>
    </location>
</feature>
<protein>
    <submittedName>
        <fullName evidence="2">GNAT family N-acetyltransferase</fullName>
    </submittedName>
</protein>
<evidence type="ECO:0000313" key="2">
    <source>
        <dbReference type="EMBL" id="RYU09933.1"/>
    </source>
</evidence>
<dbReference type="RefSeq" id="WP_129988930.1">
    <property type="nucleotide sequence ID" value="NZ_SDPU01000034.1"/>
</dbReference>
<dbReference type="SUPFAM" id="SSF55729">
    <property type="entry name" value="Acyl-CoA N-acyltransferases (Nat)"/>
    <property type="match status" value="1"/>
</dbReference>
<evidence type="ECO:0000259" key="1">
    <source>
        <dbReference type="PROSITE" id="PS51186"/>
    </source>
</evidence>
<sequence>MSDDLVVRPLTEETWDAFAALVERHNGIFGGCWCIWFHPDCAERGQGYDGNRALKRRLVEEGKAHAALVMDGDRAVAWCEYGTPEELPNIHHRKEYDARGEPPPDYRLTCIFIDKAYRRRGLTRIALNGALDLIAQQGGGVVEGYPQDLSDGRRVGNSFLYNSTRALYERAGFSYEGPKGKNHTVMRRTVTSKAAVPD</sequence>
<dbReference type="AlphaFoldDB" id="A0A4Q5IVQ0"/>
<dbReference type="Proteomes" id="UP000291189">
    <property type="component" value="Unassembled WGS sequence"/>
</dbReference>
<keyword evidence="2" id="KW-0808">Transferase</keyword>